<evidence type="ECO:0000256" key="2">
    <source>
        <dbReference type="ARBA" id="ARBA00009723"/>
    </source>
</evidence>
<dbReference type="Gene3D" id="3.40.430.10">
    <property type="entry name" value="Dihydrofolate Reductase, subunit A"/>
    <property type="match status" value="1"/>
</dbReference>
<keyword evidence="4" id="KW-0686">Riboflavin biosynthesis</keyword>
<evidence type="ECO:0000256" key="8">
    <source>
        <dbReference type="ARBA" id="ARBA00049020"/>
    </source>
</evidence>
<organism evidence="11 12">
    <name type="scientific">Methanocorpusculum petauri</name>
    <dbReference type="NCBI Taxonomy" id="3002863"/>
    <lineage>
        <taxon>Archaea</taxon>
        <taxon>Methanobacteriati</taxon>
        <taxon>Methanobacteriota</taxon>
        <taxon>Stenosarchaea group</taxon>
        <taxon>Methanomicrobia</taxon>
        <taxon>Methanomicrobiales</taxon>
        <taxon>Methanocorpusculaceae</taxon>
        <taxon>Methanocorpusculum</taxon>
    </lineage>
</organism>
<dbReference type="NCBIfam" id="TIGR01508">
    <property type="entry name" value="rib_reduct_arch"/>
    <property type="match status" value="1"/>
</dbReference>
<dbReference type="Proteomes" id="UP001141422">
    <property type="component" value="Unassembled WGS sequence"/>
</dbReference>
<reference evidence="11" key="1">
    <citation type="submission" date="2022-12" db="EMBL/GenBank/DDBJ databases">
        <title>Isolation and characterisation of novel Methanocorpusculum spp. from native Australian herbivores indicates the genus is ancestrally host-associated.</title>
        <authorList>
            <person name="Volmer J.G."/>
            <person name="Soo R.M."/>
            <person name="Evans P.N."/>
            <person name="Hoedt E.C."/>
            <person name="Astorga Alsina A.L."/>
            <person name="Woodcroft B.J."/>
            <person name="Tyson G.W."/>
            <person name="Hugenholtz P."/>
            <person name="Morrison M."/>
        </authorList>
    </citation>
    <scope>NUCLEOTIDE SEQUENCE</scope>
    <source>
        <strain evidence="11">MG</strain>
    </source>
</reference>
<comment type="subunit">
    <text evidence="3">Homodimer.</text>
</comment>
<evidence type="ECO:0000256" key="1">
    <source>
        <dbReference type="ARBA" id="ARBA00005104"/>
    </source>
</evidence>
<evidence type="ECO:0000313" key="12">
    <source>
        <dbReference type="Proteomes" id="UP001141422"/>
    </source>
</evidence>
<evidence type="ECO:0000256" key="9">
    <source>
        <dbReference type="NCBIfam" id="TIGR01508"/>
    </source>
</evidence>
<dbReference type="NCBIfam" id="TIGR00227">
    <property type="entry name" value="ribD_Cterm"/>
    <property type="match status" value="1"/>
</dbReference>
<accession>A0ABT4ID22</accession>
<sequence length="226" mass="24580">MRPYVIINAAMSADGKISTKEHRQTKISGDQDFARVDRLRADCDAVMVGIGTILADDSSLRLKNPDLIAERTAAGKTEQPMRVVIDSRARMPPDGDMFKKGTGQRVIFVAETAPPDRVAALAEKATVISAGTDKVDLTLVLDKLGEMGVKKLMVEGGATLLWSFTSQKLFDEIRIYVGALIIGGTDAPTFVDGSGFTRAEGFTRLALKNVEKIDDGLLITWHKKEE</sequence>
<dbReference type="SUPFAM" id="SSF53597">
    <property type="entry name" value="Dihydrofolate reductase-like"/>
    <property type="match status" value="1"/>
</dbReference>
<name>A0ABT4ID22_9EURY</name>
<feature type="domain" description="Bacterial bifunctional deaminase-reductase C-terminal" evidence="10">
    <location>
        <begin position="3"/>
        <end position="218"/>
    </location>
</feature>
<dbReference type="InterPro" id="IPR024072">
    <property type="entry name" value="DHFR-like_dom_sf"/>
</dbReference>
<dbReference type="EMBL" id="JAPTGB010000001">
    <property type="protein sequence ID" value="MCZ0859649.1"/>
    <property type="molecule type" value="Genomic_DNA"/>
</dbReference>
<evidence type="ECO:0000256" key="6">
    <source>
        <dbReference type="ARBA" id="ARBA00023002"/>
    </source>
</evidence>
<dbReference type="PANTHER" id="PTHR38011:SF7">
    <property type="entry name" value="2,5-DIAMINO-6-RIBOSYLAMINO-4(3H)-PYRIMIDINONE 5'-PHOSPHATE REDUCTASE"/>
    <property type="match status" value="1"/>
</dbReference>
<dbReference type="GO" id="GO:0016491">
    <property type="term" value="F:oxidoreductase activity"/>
    <property type="evidence" value="ECO:0007669"/>
    <property type="project" value="UniProtKB-KW"/>
</dbReference>
<evidence type="ECO:0000256" key="7">
    <source>
        <dbReference type="ARBA" id="ARBA00047550"/>
    </source>
</evidence>
<dbReference type="EC" id="1.1.1.302" evidence="9"/>
<dbReference type="InterPro" id="IPR011549">
    <property type="entry name" value="RibD_C"/>
</dbReference>
<dbReference type="PANTHER" id="PTHR38011">
    <property type="entry name" value="DIHYDROFOLATE REDUCTASE FAMILY PROTEIN (AFU_ORTHOLOGUE AFUA_8G06820)"/>
    <property type="match status" value="1"/>
</dbReference>
<comment type="similarity">
    <text evidence="2">Belongs to the HTP reductase family.</text>
</comment>
<comment type="catalytic activity">
    <reaction evidence="8">
        <text>2,5-diamino-6-(1-D-ribitylamino)pyrimidin-4(3H)-one 5'-phosphate + NADP(+) = 2,5-diamino-6-(1-D-ribosylamino)pyrimidin-4(3H)-one 5'-phosphate + NADPH + H(+)</text>
        <dbReference type="Rhea" id="RHEA:27278"/>
        <dbReference type="ChEBI" id="CHEBI:15378"/>
        <dbReference type="ChEBI" id="CHEBI:57783"/>
        <dbReference type="ChEBI" id="CHEBI:58349"/>
        <dbReference type="ChEBI" id="CHEBI:58890"/>
        <dbReference type="ChEBI" id="CHEBI:59545"/>
        <dbReference type="EC" id="1.1.1.302"/>
    </reaction>
</comment>
<evidence type="ECO:0000313" key="11">
    <source>
        <dbReference type="EMBL" id="MCZ0859649.1"/>
    </source>
</evidence>
<dbReference type="InterPro" id="IPR050765">
    <property type="entry name" value="Riboflavin_Biosynth_HTPR"/>
</dbReference>
<evidence type="ECO:0000256" key="3">
    <source>
        <dbReference type="ARBA" id="ARBA00011738"/>
    </source>
</evidence>
<comment type="pathway">
    <text evidence="1">Cofactor biosynthesis; riboflavin biosynthesis.</text>
</comment>
<evidence type="ECO:0000259" key="10">
    <source>
        <dbReference type="Pfam" id="PF01872"/>
    </source>
</evidence>
<comment type="catalytic activity">
    <reaction evidence="7">
        <text>2,5-diamino-6-(1-D-ribitylamino)pyrimidin-4(3H)-one 5'-phosphate + NAD(+) = 2,5-diamino-6-(1-D-ribosylamino)pyrimidin-4(3H)-one 5'-phosphate + NADH + H(+)</text>
        <dbReference type="Rhea" id="RHEA:27274"/>
        <dbReference type="ChEBI" id="CHEBI:15378"/>
        <dbReference type="ChEBI" id="CHEBI:57540"/>
        <dbReference type="ChEBI" id="CHEBI:57945"/>
        <dbReference type="ChEBI" id="CHEBI:58890"/>
        <dbReference type="ChEBI" id="CHEBI:59545"/>
        <dbReference type="EC" id="1.1.1.302"/>
    </reaction>
</comment>
<dbReference type="RefSeq" id="WP_268923872.1">
    <property type="nucleotide sequence ID" value="NZ_JAPTGB010000001.1"/>
</dbReference>
<evidence type="ECO:0000256" key="4">
    <source>
        <dbReference type="ARBA" id="ARBA00022619"/>
    </source>
</evidence>
<keyword evidence="5" id="KW-0521">NADP</keyword>
<dbReference type="InterPro" id="IPR006401">
    <property type="entry name" value="Rib_reduct_arc"/>
</dbReference>
<gene>
    <name evidence="11" type="ORF">O0S10_00225</name>
</gene>
<proteinExistence type="inferred from homology"/>
<keyword evidence="12" id="KW-1185">Reference proteome</keyword>
<evidence type="ECO:0000256" key="5">
    <source>
        <dbReference type="ARBA" id="ARBA00022857"/>
    </source>
</evidence>
<keyword evidence="6 11" id="KW-0560">Oxidoreductase</keyword>
<protein>
    <recommendedName>
        <fullName evidence="9">2,5-diamino-6-(ribosylamino)-4(3H)-pyrimidinone 5'-phosphate reductase</fullName>
        <ecNumber evidence="9">1.1.1.302</ecNumber>
    </recommendedName>
</protein>
<comment type="caution">
    <text evidence="11">The sequence shown here is derived from an EMBL/GenBank/DDBJ whole genome shotgun (WGS) entry which is preliminary data.</text>
</comment>
<dbReference type="Pfam" id="PF01872">
    <property type="entry name" value="RibD_C"/>
    <property type="match status" value="1"/>
</dbReference>
<dbReference type="InterPro" id="IPR002734">
    <property type="entry name" value="RibDG_C"/>
</dbReference>